<proteinExistence type="predicted"/>
<feature type="signal peptide" evidence="1">
    <location>
        <begin position="1"/>
        <end position="23"/>
    </location>
</feature>
<evidence type="ECO:0000313" key="2">
    <source>
        <dbReference type="EMBL" id="RQP25223.1"/>
    </source>
</evidence>
<reference evidence="2 3" key="2">
    <citation type="submission" date="2018-12" db="EMBL/GenBank/DDBJ databases">
        <title>Rhizobacter gummiphilus sp. nov., a rubber-degrading bacterium isolated from the soil of a botanical garden in Japan.</title>
        <authorList>
            <person name="Shunsuke S.S."/>
        </authorList>
    </citation>
    <scope>NUCLEOTIDE SEQUENCE [LARGE SCALE GENOMIC DNA]</scope>
    <source>
        <strain evidence="2 3">S-16</strain>
    </source>
</reference>
<reference evidence="2 3" key="1">
    <citation type="submission" date="2018-08" db="EMBL/GenBank/DDBJ databases">
        <authorList>
            <person name="Khan S.A."/>
            <person name="Jeon C.O."/>
            <person name="Chun B.H."/>
            <person name="Jeong S.E."/>
        </authorList>
    </citation>
    <scope>NUCLEOTIDE SEQUENCE [LARGE SCALE GENOMIC DNA]</scope>
    <source>
        <strain evidence="2 3">S-16</strain>
    </source>
</reference>
<dbReference type="EMBL" id="QUSW01000002">
    <property type="protein sequence ID" value="RQP25223.1"/>
    <property type="molecule type" value="Genomic_DNA"/>
</dbReference>
<feature type="chain" id="PRO_5018288038" description="Lipoprotein" evidence="1">
    <location>
        <begin position="24"/>
        <end position="342"/>
    </location>
</feature>
<evidence type="ECO:0008006" key="4">
    <source>
        <dbReference type="Google" id="ProtNLM"/>
    </source>
</evidence>
<organism evidence="2 3">
    <name type="scientific">Piscinibacter terrae</name>
    <dbReference type="NCBI Taxonomy" id="2496871"/>
    <lineage>
        <taxon>Bacteria</taxon>
        <taxon>Pseudomonadati</taxon>
        <taxon>Pseudomonadota</taxon>
        <taxon>Betaproteobacteria</taxon>
        <taxon>Burkholderiales</taxon>
        <taxon>Sphaerotilaceae</taxon>
        <taxon>Piscinibacter</taxon>
    </lineage>
</organism>
<dbReference type="AlphaFoldDB" id="A0A3N7HTV4"/>
<dbReference type="Proteomes" id="UP000267464">
    <property type="component" value="Unassembled WGS sequence"/>
</dbReference>
<name>A0A3N7HTV4_9BURK</name>
<protein>
    <recommendedName>
        <fullName evidence="4">Lipoprotein</fullName>
    </recommendedName>
</protein>
<evidence type="ECO:0000313" key="3">
    <source>
        <dbReference type="Proteomes" id="UP000267464"/>
    </source>
</evidence>
<accession>A0A3N7HTV4</accession>
<gene>
    <name evidence="2" type="ORF">DZC73_10320</name>
</gene>
<keyword evidence="3" id="KW-1185">Reference proteome</keyword>
<evidence type="ECO:0000256" key="1">
    <source>
        <dbReference type="SAM" id="SignalP"/>
    </source>
</evidence>
<sequence length="342" mass="34828">MFSFHRAAVAGLASLVLAGCATAPNNKPMSAQVASAIQPVDLRIGIKQSEVYAAFEPSMGGASAAAACGAVPGLGILLAAACGGALGAVDATVNASRAKTADEIVRPLKDETVDAKFDQLLTDAIGKSLQGIPKFQVSGTTLTKTVDPKAYEETFRASTASAVMFVNVDYHVSPDFSTLQVTARGLVYPRSSAARTAAGLAAELPAPGKDPVLAPNTAAYHVDVAYHAKLPVQATAPADYVAAWKADNARLLRAGMNDGAAQVGRLLAEDLQRAPDSQRTVIRKAEPAKGLPGDLLAESNGGQLMLMPGGMLVFKTTLSKDAGTASAAVPTATSAAGTVAAQ</sequence>
<dbReference type="PROSITE" id="PS51257">
    <property type="entry name" value="PROKAR_LIPOPROTEIN"/>
    <property type="match status" value="1"/>
</dbReference>
<keyword evidence="1" id="KW-0732">Signal</keyword>
<comment type="caution">
    <text evidence="2">The sequence shown here is derived from an EMBL/GenBank/DDBJ whole genome shotgun (WGS) entry which is preliminary data.</text>
</comment>